<dbReference type="SMART" id="SM01406">
    <property type="entry name" value="PAPA-1"/>
    <property type="match status" value="1"/>
</dbReference>
<accession>A0A8H7QXD6</accession>
<feature type="compositionally biased region" description="Acidic residues" evidence="1">
    <location>
        <begin position="127"/>
        <end position="140"/>
    </location>
</feature>
<feature type="compositionally biased region" description="Acidic residues" evidence="1">
    <location>
        <begin position="73"/>
        <end position="86"/>
    </location>
</feature>
<evidence type="ECO:0000256" key="1">
    <source>
        <dbReference type="SAM" id="MobiDB-lite"/>
    </source>
</evidence>
<dbReference type="Proteomes" id="UP000603453">
    <property type="component" value="Unassembled WGS sequence"/>
</dbReference>
<feature type="compositionally biased region" description="Acidic residues" evidence="1">
    <location>
        <begin position="93"/>
        <end position="107"/>
    </location>
</feature>
<dbReference type="AlphaFoldDB" id="A0A8H7QXD6"/>
<gene>
    <name evidence="3" type="ORF">INT47_012335</name>
</gene>
<dbReference type="InterPro" id="IPR029523">
    <property type="entry name" value="INO80B/Ies2"/>
</dbReference>
<proteinExistence type="predicted"/>
<dbReference type="InterPro" id="IPR006880">
    <property type="entry name" value="INO80B_C"/>
</dbReference>
<dbReference type="GO" id="GO:0006338">
    <property type="term" value="P:chromatin remodeling"/>
    <property type="evidence" value="ECO:0007669"/>
    <property type="project" value="InterPro"/>
</dbReference>
<feature type="domain" description="INO80 complex subunit B-like conserved region" evidence="2">
    <location>
        <begin position="180"/>
        <end position="263"/>
    </location>
</feature>
<feature type="region of interest" description="Disordered" evidence="1">
    <location>
        <begin position="1"/>
        <end position="153"/>
    </location>
</feature>
<evidence type="ECO:0000259" key="2">
    <source>
        <dbReference type="SMART" id="SM01406"/>
    </source>
</evidence>
<evidence type="ECO:0000313" key="4">
    <source>
        <dbReference type="Proteomes" id="UP000603453"/>
    </source>
</evidence>
<name>A0A8H7QXD6_9FUNG</name>
<dbReference type="GO" id="GO:0031011">
    <property type="term" value="C:Ino80 complex"/>
    <property type="evidence" value="ECO:0007669"/>
    <property type="project" value="InterPro"/>
</dbReference>
<dbReference type="OrthoDB" id="2021186at2759"/>
<reference evidence="3" key="1">
    <citation type="submission" date="2020-12" db="EMBL/GenBank/DDBJ databases">
        <title>Metabolic potential, ecology and presence of endohyphal bacteria is reflected in genomic diversity of Mucoromycotina.</title>
        <authorList>
            <person name="Muszewska A."/>
            <person name="Okrasinska A."/>
            <person name="Steczkiewicz K."/>
            <person name="Drgas O."/>
            <person name="Orlowska M."/>
            <person name="Perlinska-Lenart U."/>
            <person name="Aleksandrzak-Piekarczyk T."/>
            <person name="Szatraj K."/>
            <person name="Zielenkiewicz U."/>
            <person name="Pilsyk S."/>
            <person name="Malc E."/>
            <person name="Mieczkowski P."/>
            <person name="Kruszewska J.S."/>
            <person name="Biernat P."/>
            <person name="Pawlowska J."/>
        </authorList>
    </citation>
    <scope>NUCLEOTIDE SEQUENCE</scope>
    <source>
        <strain evidence="3">WA0000017839</strain>
    </source>
</reference>
<keyword evidence="4" id="KW-1185">Reference proteome</keyword>
<feature type="region of interest" description="Disordered" evidence="1">
    <location>
        <begin position="181"/>
        <end position="204"/>
    </location>
</feature>
<sequence length="317" mass="36245">MRPTRRAAAVAAAAVSRPLSPSPISSEEDEMDSSELEDMETGEQEIFSEEDEIEDQPVIHDIMDNNDGMESLSEQEDDEEEEEEEGGERVIQAEDEEEDDEEEDDEQFTSRKPVSRNPNKRKKPVEQESEEEGFSDDDAEIVQNRPMTKRQRAKVYQEIPEEFLELPMDTGKKKLLTEEEEQLKKSEVARRRKNQSIQRAEKDKADTINRLLKKQASKSKRIIDDGDDKGTTANEKLMKSEDPNRLRYIHTSKGSQLCIPTVFTLQQIFGESIKKSTPPGQVKKCEVSGCQKNRKYTAKRSGKSVCSLDHYKLVEAI</sequence>
<protein>
    <recommendedName>
        <fullName evidence="2">INO80 complex subunit B-like conserved region domain-containing protein</fullName>
    </recommendedName>
</protein>
<dbReference type="PANTHER" id="PTHR21561:SF12">
    <property type="entry name" value="INO80 COMPLEX SUBUNIT B"/>
    <property type="match status" value="1"/>
</dbReference>
<feature type="compositionally biased region" description="Acidic residues" evidence="1">
    <location>
        <begin position="26"/>
        <end position="55"/>
    </location>
</feature>
<organism evidence="3 4">
    <name type="scientific">Mucor saturninus</name>
    <dbReference type="NCBI Taxonomy" id="64648"/>
    <lineage>
        <taxon>Eukaryota</taxon>
        <taxon>Fungi</taxon>
        <taxon>Fungi incertae sedis</taxon>
        <taxon>Mucoromycota</taxon>
        <taxon>Mucoromycotina</taxon>
        <taxon>Mucoromycetes</taxon>
        <taxon>Mucorales</taxon>
        <taxon>Mucorineae</taxon>
        <taxon>Mucoraceae</taxon>
        <taxon>Mucor</taxon>
    </lineage>
</organism>
<dbReference type="Pfam" id="PF04795">
    <property type="entry name" value="PAPA-1"/>
    <property type="match status" value="1"/>
</dbReference>
<evidence type="ECO:0000313" key="3">
    <source>
        <dbReference type="EMBL" id="KAG2200549.1"/>
    </source>
</evidence>
<feature type="compositionally biased region" description="Low complexity" evidence="1">
    <location>
        <begin position="7"/>
        <end position="25"/>
    </location>
</feature>
<comment type="caution">
    <text evidence="3">The sequence shown here is derived from an EMBL/GenBank/DDBJ whole genome shotgun (WGS) entry which is preliminary data.</text>
</comment>
<dbReference type="EMBL" id="JAEPRD010000082">
    <property type="protein sequence ID" value="KAG2200549.1"/>
    <property type="molecule type" value="Genomic_DNA"/>
</dbReference>
<dbReference type="PANTHER" id="PTHR21561">
    <property type="entry name" value="INO80 COMPLEX SUBUNIT B"/>
    <property type="match status" value="1"/>
</dbReference>